<feature type="non-terminal residue" evidence="1">
    <location>
        <position position="1"/>
    </location>
</feature>
<evidence type="ECO:0000313" key="1">
    <source>
        <dbReference type="EMBL" id="MFD0851602.1"/>
    </source>
</evidence>
<reference evidence="2" key="1">
    <citation type="journal article" date="2019" name="Int. J. Syst. Evol. Microbiol.">
        <title>The Global Catalogue of Microorganisms (GCM) 10K type strain sequencing project: providing services to taxonomists for standard genome sequencing and annotation.</title>
        <authorList>
            <consortium name="The Broad Institute Genomics Platform"/>
            <consortium name="The Broad Institute Genome Sequencing Center for Infectious Disease"/>
            <person name="Wu L."/>
            <person name="Ma J."/>
        </authorList>
    </citation>
    <scope>NUCLEOTIDE SEQUENCE [LARGE SCALE GENOMIC DNA]</scope>
    <source>
        <strain evidence="2">JCM 31696</strain>
    </source>
</reference>
<name>A0ABW3CCN3_9ACTN</name>
<organism evidence="1 2">
    <name type="scientific">Actinomadura adrarensis</name>
    <dbReference type="NCBI Taxonomy" id="1819600"/>
    <lineage>
        <taxon>Bacteria</taxon>
        <taxon>Bacillati</taxon>
        <taxon>Actinomycetota</taxon>
        <taxon>Actinomycetes</taxon>
        <taxon>Streptosporangiales</taxon>
        <taxon>Thermomonosporaceae</taxon>
        <taxon>Actinomadura</taxon>
    </lineage>
</organism>
<dbReference type="SUPFAM" id="SSF51735">
    <property type="entry name" value="NAD(P)-binding Rossmann-fold domains"/>
    <property type="match status" value="1"/>
</dbReference>
<sequence length="30" mass="2888">QAAAIVFLASDAAGYVNGAILPVDGGWAAV</sequence>
<protein>
    <submittedName>
        <fullName evidence="1">SDR family oxidoreductase</fullName>
    </submittedName>
</protein>
<comment type="caution">
    <text evidence="1">The sequence shown here is derived from an EMBL/GenBank/DDBJ whole genome shotgun (WGS) entry which is preliminary data.</text>
</comment>
<evidence type="ECO:0000313" key="2">
    <source>
        <dbReference type="Proteomes" id="UP001597083"/>
    </source>
</evidence>
<gene>
    <name evidence="1" type="ORF">ACFQ07_05195</name>
</gene>
<dbReference type="Gene3D" id="3.40.50.720">
    <property type="entry name" value="NAD(P)-binding Rossmann-like Domain"/>
    <property type="match status" value="1"/>
</dbReference>
<dbReference type="EMBL" id="JBHTIR010000622">
    <property type="protein sequence ID" value="MFD0851602.1"/>
    <property type="molecule type" value="Genomic_DNA"/>
</dbReference>
<proteinExistence type="predicted"/>
<dbReference type="Proteomes" id="UP001597083">
    <property type="component" value="Unassembled WGS sequence"/>
</dbReference>
<dbReference type="InterPro" id="IPR002347">
    <property type="entry name" value="SDR_fam"/>
</dbReference>
<dbReference type="InterPro" id="IPR036291">
    <property type="entry name" value="NAD(P)-bd_dom_sf"/>
</dbReference>
<keyword evidence="2" id="KW-1185">Reference proteome</keyword>
<accession>A0ABW3CCN3</accession>
<dbReference type="Pfam" id="PF13561">
    <property type="entry name" value="adh_short_C2"/>
    <property type="match status" value="1"/>
</dbReference>